<dbReference type="AlphaFoldDB" id="A0A7R8D504"/>
<keyword evidence="2" id="KW-1185">Reference proteome</keyword>
<dbReference type="OrthoDB" id="6745242at2759"/>
<name>A0A7R8D504_LEPSM</name>
<evidence type="ECO:0000313" key="2">
    <source>
        <dbReference type="Proteomes" id="UP000675881"/>
    </source>
</evidence>
<evidence type="ECO:0000313" key="1">
    <source>
        <dbReference type="EMBL" id="CAF3000123.1"/>
    </source>
</evidence>
<proteinExistence type="predicted"/>
<organism evidence="1 2">
    <name type="scientific">Lepeophtheirus salmonis</name>
    <name type="common">Salmon louse</name>
    <name type="synonym">Caligus salmonis</name>
    <dbReference type="NCBI Taxonomy" id="72036"/>
    <lineage>
        <taxon>Eukaryota</taxon>
        <taxon>Metazoa</taxon>
        <taxon>Ecdysozoa</taxon>
        <taxon>Arthropoda</taxon>
        <taxon>Crustacea</taxon>
        <taxon>Multicrustacea</taxon>
        <taxon>Hexanauplia</taxon>
        <taxon>Copepoda</taxon>
        <taxon>Siphonostomatoida</taxon>
        <taxon>Caligidae</taxon>
        <taxon>Lepeophtheirus</taxon>
    </lineage>
</organism>
<sequence>MAVMLSAAACSVHSKSGEPVRTLGSISLTNIPKAAFWSKDFLKPCSIFGTLCLVLLPPFQKSDCIVNCSVPRRLSNNICNAYENGLLFFGNPSGRVPSSLRKRILKNFTYLIVEPWIALCYAGWPNMDNYITNLVNACNICHANAQSPLAKYVSLSPVCSWERVHADFLQFKGQDILILVDGGSEAAAMSNNFTFHTLQQLLYSRKVCRDIEGHDGEESWNDLLFTYRSTLLSYEKSPAKTPFGS</sequence>
<reference evidence="1" key="1">
    <citation type="submission" date="2021-02" db="EMBL/GenBank/DDBJ databases">
        <authorList>
            <person name="Bekaert M."/>
        </authorList>
    </citation>
    <scope>NUCLEOTIDE SEQUENCE</scope>
    <source>
        <strain evidence="1">IoA-00</strain>
    </source>
</reference>
<dbReference type="Proteomes" id="UP000675881">
    <property type="component" value="Chromosome 7"/>
</dbReference>
<accession>A0A7R8D504</accession>
<dbReference type="EMBL" id="HG994586">
    <property type="protein sequence ID" value="CAF3000123.1"/>
    <property type="molecule type" value="Genomic_DNA"/>
</dbReference>
<gene>
    <name evidence="1" type="ORF">LSAA_12814</name>
</gene>
<protein>
    <submittedName>
        <fullName evidence="1">(salmon louse) hypothetical protein</fullName>
    </submittedName>
</protein>